<keyword evidence="1" id="KW-0472">Membrane</keyword>
<feature type="transmembrane region" description="Helical" evidence="1">
    <location>
        <begin position="31"/>
        <end position="54"/>
    </location>
</feature>
<protein>
    <submittedName>
        <fullName evidence="2">Unannotated protein</fullName>
    </submittedName>
</protein>
<keyword evidence="1" id="KW-1133">Transmembrane helix</keyword>
<gene>
    <name evidence="2" type="ORF">UFOPK2169_00424</name>
</gene>
<reference evidence="2" key="1">
    <citation type="submission" date="2020-05" db="EMBL/GenBank/DDBJ databases">
        <authorList>
            <person name="Chiriac C."/>
            <person name="Salcher M."/>
            <person name="Ghai R."/>
            <person name="Kavagutti S V."/>
        </authorList>
    </citation>
    <scope>NUCLEOTIDE SEQUENCE</scope>
</reference>
<proteinExistence type="predicted"/>
<name>A0A6J6K6Z5_9ZZZZ</name>
<evidence type="ECO:0000313" key="2">
    <source>
        <dbReference type="EMBL" id="CAB4645611.1"/>
    </source>
</evidence>
<organism evidence="2">
    <name type="scientific">freshwater metagenome</name>
    <dbReference type="NCBI Taxonomy" id="449393"/>
    <lineage>
        <taxon>unclassified sequences</taxon>
        <taxon>metagenomes</taxon>
        <taxon>ecological metagenomes</taxon>
    </lineage>
</organism>
<dbReference type="AlphaFoldDB" id="A0A6J6K6Z5"/>
<evidence type="ECO:0000256" key="1">
    <source>
        <dbReference type="SAM" id="Phobius"/>
    </source>
</evidence>
<sequence length="59" mass="6078">MGVPEIVIVSPLRTPLSVGTPIGEAEVVRSYVLLNVGGVMLTLCGLMVAVVVGAPDKEM</sequence>
<keyword evidence="1" id="KW-0812">Transmembrane</keyword>
<accession>A0A6J6K6Z5</accession>
<dbReference type="EMBL" id="CAEZWE010000010">
    <property type="protein sequence ID" value="CAB4645611.1"/>
    <property type="molecule type" value="Genomic_DNA"/>
</dbReference>